<evidence type="ECO:0000313" key="14">
    <source>
        <dbReference type="Proteomes" id="UP000647133"/>
    </source>
</evidence>
<evidence type="ECO:0000256" key="2">
    <source>
        <dbReference type="ARBA" id="ARBA00005916"/>
    </source>
</evidence>
<comment type="caution">
    <text evidence="13">The sequence shown here is derived from an EMBL/GenBank/DDBJ whole genome shotgun (WGS) entry which is preliminary data.</text>
</comment>
<feature type="binding site" evidence="8">
    <location>
        <begin position="189"/>
        <end position="194"/>
    </location>
    <ligand>
        <name>NADP(+)</name>
        <dbReference type="ChEBI" id="CHEBI:58349"/>
    </ligand>
</feature>
<reference evidence="13 14" key="1">
    <citation type="submission" date="2020-09" db="EMBL/GenBank/DDBJ databases">
        <title>Echinicola sp. CAU 1574 isolated from sand of Sido Beach.</title>
        <authorList>
            <person name="Kim W."/>
        </authorList>
    </citation>
    <scope>NUCLEOTIDE SEQUENCE [LARGE SCALE GENOMIC DNA]</scope>
    <source>
        <strain evidence="13 14">CAU 1574</strain>
    </source>
</reference>
<evidence type="ECO:0000313" key="13">
    <source>
        <dbReference type="EMBL" id="MBD8487476.1"/>
    </source>
</evidence>
<evidence type="ECO:0000259" key="10">
    <source>
        <dbReference type="Pfam" id="PF00745"/>
    </source>
</evidence>
<comment type="pathway">
    <text evidence="1 8 9">Porphyrin-containing compound metabolism; protoporphyrin-IX biosynthesis; 5-aminolevulinate from L-glutamyl-tRNA(Glu): step 1/2.</text>
</comment>
<dbReference type="NCBIfam" id="TIGR01035">
    <property type="entry name" value="hemA"/>
    <property type="match status" value="1"/>
</dbReference>
<dbReference type="PROSITE" id="PS00747">
    <property type="entry name" value="GLUTR"/>
    <property type="match status" value="1"/>
</dbReference>
<comment type="miscellaneous">
    <text evidence="8">During catalysis, the active site Cys acts as a nucleophile attacking the alpha-carbonyl group of tRNA-bound glutamate with the formation of a thioester intermediate between enzyme and glutamate, and the concomitant release of tRNA(Glu). The thioester intermediate is finally reduced by direct hydride transfer from NADPH, to form the product GSA.</text>
</comment>
<name>A0ABR9AGU2_9BACT</name>
<sequence>MIQFRLLSLTHKTTEIGKREHFALNTEEVLEVLHLIKSLSPTEESLVLSTCNRTEILYVAENDQKQQILELICKIKHQELELAINSFRHLTDEQEVLNYFFRVSSGLESQILGDAQIISQIKTAYQFAQKQKTAGTYIHRLMHVVFSANKKIASQTGFRSGISSAPYAAVDMISEYQKMLKDPKIAIIGFGDMGQNVTRHLLSRGNQQLTVFNRTENKISLFNRKNKTQITYRSLEQLDSLIESYDIIISTPSVQNPLISAGHFSSPIHTFKVLVDISMPRSISPIVTDLPGITLFDMDDIGQVTQQTIEQKLACISDVESILLQHMDEFFHWKQDNKNLEVIRSMKTALHSIKMEEIDRFQKQGQPNVDVDYDKIMDAMIQKIIKKAVVNIKSLQNEEERQLYNSMITQTFL</sequence>
<evidence type="ECO:0000256" key="7">
    <source>
        <dbReference type="ARBA" id="ARBA00047464"/>
    </source>
</evidence>
<dbReference type="Pfam" id="PF05201">
    <property type="entry name" value="GlutR_N"/>
    <property type="match status" value="1"/>
</dbReference>
<evidence type="ECO:0000256" key="4">
    <source>
        <dbReference type="ARBA" id="ARBA00022857"/>
    </source>
</evidence>
<dbReference type="Gene3D" id="3.30.460.30">
    <property type="entry name" value="Glutamyl-tRNA reductase, N-terminal domain"/>
    <property type="match status" value="1"/>
</dbReference>
<dbReference type="SUPFAM" id="SSF69742">
    <property type="entry name" value="Glutamyl tRNA-reductase catalytic, N-terminal domain"/>
    <property type="match status" value="1"/>
</dbReference>
<evidence type="ECO:0000256" key="8">
    <source>
        <dbReference type="HAMAP-Rule" id="MF_00087"/>
    </source>
</evidence>
<dbReference type="EMBL" id="JACYTQ010000001">
    <property type="protein sequence ID" value="MBD8487476.1"/>
    <property type="molecule type" value="Genomic_DNA"/>
</dbReference>
<comment type="caution">
    <text evidence="8">Lacks conserved residue(s) required for the propagation of feature annotation.</text>
</comment>
<evidence type="ECO:0000256" key="1">
    <source>
        <dbReference type="ARBA" id="ARBA00005059"/>
    </source>
</evidence>
<dbReference type="InterPro" id="IPR036291">
    <property type="entry name" value="NAD(P)-bd_dom_sf"/>
</dbReference>
<feature type="binding site" evidence="8">
    <location>
        <begin position="114"/>
        <end position="116"/>
    </location>
    <ligand>
        <name>substrate</name>
    </ligand>
</feature>
<dbReference type="PANTHER" id="PTHR43013">
    <property type="entry name" value="GLUTAMYL-TRNA REDUCTASE"/>
    <property type="match status" value="1"/>
</dbReference>
<comment type="function">
    <text evidence="8">Catalyzes the NADPH-dependent reduction of glutamyl-tRNA(Glu) to glutamate 1-semialdehyde (GSA).</text>
</comment>
<dbReference type="RefSeq" id="WP_192007418.1">
    <property type="nucleotide sequence ID" value="NZ_JACYTQ010000001.1"/>
</dbReference>
<evidence type="ECO:0000259" key="12">
    <source>
        <dbReference type="Pfam" id="PF05201"/>
    </source>
</evidence>
<dbReference type="InterPro" id="IPR015895">
    <property type="entry name" value="4pyrrol_synth_GluRdtase_N"/>
</dbReference>
<dbReference type="SUPFAM" id="SSF69075">
    <property type="entry name" value="Glutamyl tRNA-reductase dimerization domain"/>
    <property type="match status" value="1"/>
</dbReference>
<evidence type="ECO:0000259" key="11">
    <source>
        <dbReference type="Pfam" id="PF01488"/>
    </source>
</evidence>
<accession>A0ABR9AGU2</accession>
<feature type="binding site" evidence="8">
    <location>
        <begin position="50"/>
        <end position="53"/>
    </location>
    <ligand>
        <name>substrate</name>
    </ligand>
</feature>
<gene>
    <name evidence="8 13" type="primary">hemA</name>
    <name evidence="13" type="ORF">IFO69_01830</name>
</gene>
<feature type="active site" description="Nucleophile" evidence="8">
    <location>
        <position position="51"/>
    </location>
</feature>
<comment type="catalytic activity">
    <reaction evidence="7 8 9">
        <text>(S)-4-amino-5-oxopentanoate + tRNA(Glu) + NADP(+) = L-glutamyl-tRNA(Glu) + NADPH + H(+)</text>
        <dbReference type="Rhea" id="RHEA:12344"/>
        <dbReference type="Rhea" id="RHEA-COMP:9663"/>
        <dbReference type="Rhea" id="RHEA-COMP:9680"/>
        <dbReference type="ChEBI" id="CHEBI:15378"/>
        <dbReference type="ChEBI" id="CHEBI:57501"/>
        <dbReference type="ChEBI" id="CHEBI:57783"/>
        <dbReference type="ChEBI" id="CHEBI:58349"/>
        <dbReference type="ChEBI" id="CHEBI:78442"/>
        <dbReference type="ChEBI" id="CHEBI:78520"/>
        <dbReference type="EC" id="1.2.1.70"/>
    </reaction>
</comment>
<dbReference type="InterPro" id="IPR015896">
    <property type="entry name" value="4pyrrol_synth_GluRdtase_dimer"/>
</dbReference>
<dbReference type="InterPro" id="IPR036453">
    <property type="entry name" value="GluRdtase_dimer_dom_sf"/>
</dbReference>
<feature type="binding site" evidence="8">
    <location>
        <position position="120"/>
    </location>
    <ligand>
        <name>substrate</name>
    </ligand>
</feature>
<keyword evidence="6 8" id="KW-0627">Porphyrin biosynthesis</keyword>
<evidence type="ECO:0000256" key="3">
    <source>
        <dbReference type="ARBA" id="ARBA00012970"/>
    </source>
</evidence>
<dbReference type="PANTHER" id="PTHR43013:SF1">
    <property type="entry name" value="GLUTAMYL-TRNA REDUCTASE"/>
    <property type="match status" value="1"/>
</dbReference>
<dbReference type="InterPro" id="IPR000343">
    <property type="entry name" value="4pyrrol_synth_GluRdtase"/>
</dbReference>
<dbReference type="GO" id="GO:0008883">
    <property type="term" value="F:glutamyl-tRNA reductase activity"/>
    <property type="evidence" value="ECO:0007669"/>
    <property type="project" value="UniProtKB-EC"/>
</dbReference>
<dbReference type="InterPro" id="IPR006151">
    <property type="entry name" value="Shikm_DH/Glu-tRNA_Rdtase"/>
</dbReference>
<dbReference type="HAMAP" id="MF_00087">
    <property type="entry name" value="Glu_tRNA_reductase"/>
    <property type="match status" value="1"/>
</dbReference>
<dbReference type="InterPro" id="IPR018214">
    <property type="entry name" value="GluRdtase_CS"/>
</dbReference>
<evidence type="ECO:0000256" key="9">
    <source>
        <dbReference type="RuleBase" id="RU000584"/>
    </source>
</evidence>
<keyword evidence="14" id="KW-1185">Reference proteome</keyword>
<dbReference type="Proteomes" id="UP000647133">
    <property type="component" value="Unassembled WGS sequence"/>
</dbReference>
<protein>
    <recommendedName>
        <fullName evidence="3 8">Glutamyl-tRNA reductase</fullName>
        <shortName evidence="8">GluTR</shortName>
        <ecNumber evidence="3 8">1.2.1.70</ecNumber>
    </recommendedName>
</protein>
<proteinExistence type="inferred from homology"/>
<evidence type="ECO:0000256" key="5">
    <source>
        <dbReference type="ARBA" id="ARBA00023002"/>
    </source>
</evidence>
<dbReference type="PIRSF" id="PIRSF000445">
    <property type="entry name" value="4pyrrol_synth_GluRdtase"/>
    <property type="match status" value="1"/>
</dbReference>
<feature type="binding site" evidence="8">
    <location>
        <position position="109"/>
    </location>
    <ligand>
        <name>substrate</name>
    </ligand>
</feature>
<feature type="domain" description="Tetrapyrrole biosynthesis glutamyl-tRNA reductase dimerisation" evidence="10">
    <location>
        <begin position="319"/>
        <end position="412"/>
    </location>
</feature>
<dbReference type="Pfam" id="PF01488">
    <property type="entry name" value="Shikimate_DH"/>
    <property type="match status" value="1"/>
</dbReference>
<feature type="domain" description="Glutamyl-tRNA reductase N-terminal" evidence="12">
    <location>
        <begin position="8"/>
        <end position="156"/>
    </location>
</feature>
<feature type="domain" description="Quinate/shikimate 5-dehydrogenase/glutamyl-tRNA reductase" evidence="11">
    <location>
        <begin position="178"/>
        <end position="304"/>
    </location>
</feature>
<comment type="subunit">
    <text evidence="8">Homodimer.</text>
</comment>
<dbReference type="InterPro" id="IPR036343">
    <property type="entry name" value="GluRdtase_N_sf"/>
</dbReference>
<comment type="similarity">
    <text evidence="2 8 9">Belongs to the glutamyl-tRNA reductase family.</text>
</comment>
<keyword evidence="4 8" id="KW-0521">NADP</keyword>
<comment type="domain">
    <text evidence="8">Possesses an unusual extended V-shaped dimeric structure with each monomer consisting of three distinct domains arranged along a curved 'spinal' alpha-helix. The N-terminal catalytic domain specifically recognizes the glutamate moiety of the substrate. The second domain is the NADPH-binding domain, and the third C-terminal domain is responsible for dimerization.</text>
</comment>
<dbReference type="SUPFAM" id="SSF51735">
    <property type="entry name" value="NAD(P)-binding Rossmann-fold domains"/>
    <property type="match status" value="1"/>
</dbReference>
<dbReference type="Gene3D" id="3.40.50.720">
    <property type="entry name" value="NAD(P)-binding Rossmann-like Domain"/>
    <property type="match status" value="1"/>
</dbReference>
<keyword evidence="5 8" id="KW-0560">Oxidoreductase</keyword>
<evidence type="ECO:0000256" key="6">
    <source>
        <dbReference type="ARBA" id="ARBA00023244"/>
    </source>
</evidence>
<dbReference type="Pfam" id="PF00745">
    <property type="entry name" value="GlutR_dimer"/>
    <property type="match status" value="1"/>
</dbReference>
<dbReference type="EC" id="1.2.1.70" evidence="3 8"/>
<organism evidence="13 14">
    <name type="scientific">Echinicola arenosa</name>
    <dbReference type="NCBI Taxonomy" id="2774144"/>
    <lineage>
        <taxon>Bacteria</taxon>
        <taxon>Pseudomonadati</taxon>
        <taxon>Bacteroidota</taxon>
        <taxon>Cytophagia</taxon>
        <taxon>Cytophagales</taxon>
        <taxon>Cyclobacteriaceae</taxon>
        <taxon>Echinicola</taxon>
    </lineage>
</organism>